<dbReference type="InterPro" id="IPR023170">
    <property type="entry name" value="HhH_base_excis_C"/>
</dbReference>
<comment type="catalytic activity">
    <reaction evidence="13">
        <text>8-oxo-dGTP + H2O = 8-oxo-dGMP + diphosphate + H(+)</text>
        <dbReference type="Rhea" id="RHEA:31575"/>
        <dbReference type="ChEBI" id="CHEBI:15377"/>
        <dbReference type="ChEBI" id="CHEBI:15378"/>
        <dbReference type="ChEBI" id="CHEBI:33019"/>
        <dbReference type="ChEBI" id="CHEBI:63224"/>
        <dbReference type="ChEBI" id="CHEBI:77896"/>
        <dbReference type="EC" id="3.6.1.55"/>
    </reaction>
</comment>
<dbReference type="EC" id="3.2.2.31" evidence="4"/>
<evidence type="ECO:0000256" key="2">
    <source>
        <dbReference type="ARBA" id="ARBA00001946"/>
    </source>
</evidence>
<dbReference type="PANTHER" id="PTHR47707">
    <property type="entry name" value="8-OXO-DGTP DIPHOSPHATASE"/>
    <property type="match status" value="1"/>
</dbReference>
<evidence type="ECO:0000256" key="10">
    <source>
        <dbReference type="ARBA" id="ARBA00022801"/>
    </source>
</evidence>
<evidence type="ECO:0000256" key="18">
    <source>
        <dbReference type="ARBA" id="ARBA00041979"/>
    </source>
</evidence>
<evidence type="ECO:0000256" key="1">
    <source>
        <dbReference type="ARBA" id="ARBA00000843"/>
    </source>
</evidence>
<dbReference type="EMBL" id="AP024233">
    <property type="protein sequence ID" value="BCO08338.1"/>
    <property type="molecule type" value="Genomic_DNA"/>
</dbReference>
<evidence type="ECO:0000256" key="3">
    <source>
        <dbReference type="ARBA" id="ARBA00005582"/>
    </source>
</evidence>
<dbReference type="EC" id="3.6.1.55" evidence="15"/>
<feature type="domain" description="Nudix hydrolase" evidence="20">
    <location>
        <begin position="45"/>
        <end position="172"/>
    </location>
</feature>
<evidence type="ECO:0000256" key="7">
    <source>
        <dbReference type="ARBA" id="ARBA00022705"/>
    </source>
</evidence>
<dbReference type="GO" id="GO:0035539">
    <property type="term" value="F:8-oxo-7,8-dihydrodeoxyguanosine triphosphate pyrophosphatase activity"/>
    <property type="evidence" value="ECO:0007669"/>
    <property type="project" value="UniProtKB-EC"/>
</dbReference>
<dbReference type="Gene3D" id="1.10.1670.10">
    <property type="entry name" value="Helix-hairpin-Helix base-excision DNA repair enzymes (C-terminal)"/>
    <property type="match status" value="1"/>
</dbReference>
<keyword evidence="7" id="KW-0235">DNA replication</keyword>
<dbReference type="InterPro" id="IPR015797">
    <property type="entry name" value="NUDIX_hydrolase-like_dom_sf"/>
</dbReference>
<proteinExistence type="inferred from homology"/>
<keyword evidence="12" id="KW-0234">DNA repair</keyword>
<dbReference type="GO" id="GO:0006281">
    <property type="term" value="P:DNA repair"/>
    <property type="evidence" value="ECO:0007669"/>
    <property type="project" value="UniProtKB-KW"/>
</dbReference>
<dbReference type="InterPro" id="IPR011257">
    <property type="entry name" value="DNA_glycosylase"/>
</dbReference>
<dbReference type="GO" id="GO:0044715">
    <property type="term" value="F:8-oxo-dGDP phosphatase activity"/>
    <property type="evidence" value="ECO:0007669"/>
    <property type="project" value="TreeGrafter"/>
</dbReference>
<comment type="cofactor">
    <cofactor evidence="2">
        <name>Mg(2+)</name>
        <dbReference type="ChEBI" id="CHEBI:18420"/>
    </cofactor>
</comment>
<dbReference type="PROSITE" id="PS00893">
    <property type="entry name" value="NUDIX_BOX"/>
    <property type="match status" value="1"/>
</dbReference>
<dbReference type="InterPro" id="IPR000086">
    <property type="entry name" value="NUDIX_hydrolase_dom"/>
</dbReference>
<dbReference type="GO" id="GO:0008413">
    <property type="term" value="F:8-oxo-7,8-dihydroguanosine triphosphate pyrophosphatase activity"/>
    <property type="evidence" value="ECO:0007669"/>
    <property type="project" value="TreeGrafter"/>
</dbReference>
<evidence type="ECO:0000256" key="14">
    <source>
        <dbReference type="ARBA" id="ARBA00036904"/>
    </source>
</evidence>
<dbReference type="AlphaFoldDB" id="A0A915XJU4"/>
<evidence type="ECO:0000256" key="12">
    <source>
        <dbReference type="ARBA" id="ARBA00023204"/>
    </source>
</evidence>
<evidence type="ECO:0000256" key="5">
    <source>
        <dbReference type="ARBA" id="ARBA00022023"/>
    </source>
</evidence>
<dbReference type="GO" id="GO:0000701">
    <property type="term" value="F:purine-specific mismatch base pair DNA N-glycosylase activity"/>
    <property type="evidence" value="ECO:0007669"/>
    <property type="project" value="UniProtKB-EC"/>
</dbReference>
<dbReference type="SMART" id="SM00525">
    <property type="entry name" value="FES"/>
    <property type="match status" value="1"/>
</dbReference>
<dbReference type="InterPro" id="IPR003651">
    <property type="entry name" value="Endonuclease3_FeS-loop_motif"/>
</dbReference>
<dbReference type="Gene3D" id="3.90.79.10">
    <property type="entry name" value="Nucleoside Triphosphate Pyrophosphohydrolase"/>
    <property type="match status" value="1"/>
</dbReference>
<dbReference type="GO" id="GO:0046872">
    <property type="term" value="F:metal ion binding"/>
    <property type="evidence" value="ECO:0007669"/>
    <property type="project" value="UniProtKB-KW"/>
</dbReference>
<evidence type="ECO:0000256" key="17">
    <source>
        <dbReference type="ARBA" id="ARBA00041592"/>
    </source>
</evidence>
<sequence>MELGALVCTPAKPDCEQCPVSGLCRARRVDSVDLRPVTGRKVGRVRIEMACGIIIREGRIFIQQRLGDDVWGGLWEFPGGRLEDGEAPEAAARREILEETGLQVGPLYHVATVQHGFTRYQVTLHGFLCQLTSSAATPVLHAAQEFFWVRPAELGRYAFPAGHRKLIEQMGDREWSLDFFSKNPKNR</sequence>
<name>A0A915XJU4_9BACT</name>
<dbReference type="GO" id="GO:0006260">
    <property type="term" value="P:DNA replication"/>
    <property type="evidence" value="ECO:0007669"/>
    <property type="project" value="UniProtKB-KW"/>
</dbReference>
<dbReference type="InterPro" id="IPR029119">
    <property type="entry name" value="MutY_C"/>
</dbReference>
<keyword evidence="6" id="KW-0515">Mutator protein</keyword>
<dbReference type="KEGG" id="ddu:GF1_07140"/>
<dbReference type="GO" id="GO:0044716">
    <property type="term" value="F:8-oxo-GDP phosphatase activity"/>
    <property type="evidence" value="ECO:0007669"/>
    <property type="project" value="TreeGrafter"/>
</dbReference>
<evidence type="ECO:0000256" key="8">
    <source>
        <dbReference type="ARBA" id="ARBA00022723"/>
    </source>
</evidence>
<evidence type="ECO:0000259" key="20">
    <source>
        <dbReference type="PROSITE" id="PS51462"/>
    </source>
</evidence>
<keyword evidence="8" id="KW-0479">Metal-binding</keyword>
<gene>
    <name evidence="21" type="ORF">GF1_07140</name>
</gene>
<evidence type="ECO:0000313" key="21">
    <source>
        <dbReference type="EMBL" id="BCO08338.1"/>
    </source>
</evidence>
<dbReference type="InterPro" id="IPR047127">
    <property type="entry name" value="MutT-like"/>
</dbReference>
<keyword evidence="22" id="KW-1185">Reference proteome</keyword>
<dbReference type="InterPro" id="IPR020476">
    <property type="entry name" value="Nudix_hydrolase"/>
</dbReference>
<dbReference type="PRINTS" id="PR00502">
    <property type="entry name" value="NUDIXFAMILY"/>
</dbReference>
<dbReference type="PANTHER" id="PTHR47707:SF1">
    <property type="entry name" value="NUDIX HYDROLASE FAMILY PROTEIN"/>
    <property type="match status" value="1"/>
</dbReference>
<evidence type="ECO:0000256" key="11">
    <source>
        <dbReference type="ARBA" id="ARBA00022842"/>
    </source>
</evidence>
<comment type="catalytic activity">
    <reaction evidence="14">
        <text>8-oxo-GTP + H2O = 8-oxo-GMP + diphosphate + H(+)</text>
        <dbReference type="Rhea" id="RHEA:67616"/>
        <dbReference type="ChEBI" id="CHEBI:15377"/>
        <dbReference type="ChEBI" id="CHEBI:15378"/>
        <dbReference type="ChEBI" id="CHEBI:33019"/>
        <dbReference type="ChEBI" id="CHEBI:143553"/>
        <dbReference type="ChEBI" id="CHEBI:145694"/>
    </reaction>
</comment>
<evidence type="ECO:0000256" key="4">
    <source>
        <dbReference type="ARBA" id="ARBA00012045"/>
    </source>
</evidence>
<evidence type="ECO:0000256" key="9">
    <source>
        <dbReference type="ARBA" id="ARBA00022763"/>
    </source>
</evidence>
<dbReference type="PROSITE" id="PS51462">
    <property type="entry name" value="NUDIX"/>
    <property type="match status" value="1"/>
</dbReference>
<evidence type="ECO:0000256" key="13">
    <source>
        <dbReference type="ARBA" id="ARBA00035861"/>
    </source>
</evidence>
<evidence type="ECO:0000256" key="6">
    <source>
        <dbReference type="ARBA" id="ARBA00022457"/>
    </source>
</evidence>
<reference evidence="21" key="1">
    <citation type="submission" date="2020-12" db="EMBL/GenBank/DDBJ databases">
        <title>Desulfobium dissulfuricans gen. nov., sp. nov., a novel mesophilic, sulfate-reducing bacterium isolated from a deep-sea hydrothermal vent.</title>
        <authorList>
            <person name="Hashimoto Y."/>
            <person name="Tame A."/>
            <person name="Sawayama S."/>
            <person name="Miyazaki J."/>
            <person name="Takai K."/>
            <person name="Nakagawa S."/>
        </authorList>
    </citation>
    <scope>NUCLEOTIDE SEQUENCE</scope>
    <source>
        <strain evidence="21">GF1</strain>
    </source>
</reference>
<protein>
    <recommendedName>
        <fullName evidence="16">8-oxo-dGTP diphosphatase</fullName>
        <ecNumber evidence="4">3.2.2.31</ecNumber>
        <ecNumber evidence="15">3.6.1.55</ecNumber>
    </recommendedName>
    <alternativeName>
        <fullName evidence="19">7,8-dihydro-8-oxoguanine-triphosphatase</fullName>
    </alternativeName>
    <alternativeName>
        <fullName evidence="5">Adenine DNA glycosylase</fullName>
    </alternativeName>
    <alternativeName>
        <fullName evidence="18">Mutator protein MutT</fullName>
    </alternativeName>
    <alternativeName>
        <fullName evidence="17">dGTP pyrophosphohydrolase</fullName>
    </alternativeName>
</protein>
<keyword evidence="10" id="KW-0378">Hydrolase</keyword>
<dbReference type="InterPro" id="IPR020084">
    <property type="entry name" value="NUDIX_hydrolase_CS"/>
</dbReference>
<comment type="similarity">
    <text evidence="3">Belongs to the Nudix hydrolase family.</text>
</comment>
<dbReference type="SUPFAM" id="SSF55811">
    <property type="entry name" value="Nudix"/>
    <property type="match status" value="1"/>
</dbReference>
<evidence type="ECO:0000313" key="22">
    <source>
        <dbReference type="Proteomes" id="UP001063350"/>
    </source>
</evidence>
<evidence type="ECO:0000256" key="19">
    <source>
        <dbReference type="ARBA" id="ARBA00042798"/>
    </source>
</evidence>
<dbReference type="CDD" id="cd03425">
    <property type="entry name" value="NUDIX_MutT_NudA_like"/>
    <property type="match status" value="1"/>
</dbReference>
<keyword evidence="9" id="KW-0227">DNA damage</keyword>
<accession>A0A915XJU4</accession>
<evidence type="ECO:0000256" key="16">
    <source>
        <dbReference type="ARBA" id="ARBA00040794"/>
    </source>
</evidence>
<comment type="catalytic activity">
    <reaction evidence="1">
        <text>Hydrolyzes free adenine bases from 7,8-dihydro-8-oxoguanine:adenine mismatched double-stranded DNA, leaving an apurinic site.</text>
        <dbReference type="EC" id="3.2.2.31"/>
    </reaction>
</comment>
<keyword evidence="11" id="KW-0460">Magnesium</keyword>
<dbReference type="Pfam" id="PF14815">
    <property type="entry name" value="NUDIX_4"/>
    <property type="match status" value="1"/>
</dbReference>
<dbReference type="GO" id="GO:0051539">
    <property type="term" value="F:4 iron, 4 sulfur cluster binding"/>
    <property type="evidence" value="ECO:0007669"/>
    <property type="project" value="InterPro"/>
</dbReference>
<dbReference type="RefSeq" id="WP_326491590.1">
    <property type="nucleotide sequence ID" value="NZ_AP024233.1"/>
</dbReference>
<dbReference type="Proteomes" id="UP001063350">
    <property type="component" value="Chromosome"/>
</dbReference>
<evidence type="ECO:0000256" key="15">
    <source>
        <dbReference type="ARBA" id="ARBA00038905"/>
    </source>
</evidence>
<dbReference type="SUPFAM" id="SSF48150">
    <property type="entry name" value="DNA-glycosylase"/>
    <property type="match status" value="1"/>
</dbReference>
<organism evidence="21 22">
    <name type="scientific">Desulfolithobacter dissulfuricans</name>
    <dbReference type="NCBI Taxonomy" id="2795293"/>
    <lineage>
        <taxon>Bacteria</taxon>
        <taxon>Pseudomonadati</taxon>
        <taxon>Thermodesulfobacteriota</taxon>
        <taxon>Desulfobulbia</taxon>
        <taxon>Desulfobulbales</taxon>
        <taxon>Desulfobulbaceae</taxon>
        <taxon>Desulfolithobacter</taxon>
    </lineage>
</organism>